<name>A0ABU4JR64_9CLOT</name>
<proteinExistence type="predicted"/>
<keyword evidence="2" id="KW-1185">Reference proteome</keyword>
<comment type="caution">
    <text evidence="1">The sequence shown here is derived from an EMBL/GenBank/DDBJ whole genome shotgun (WGS) entry which is preliminary data.</text>
</comment>
<dbReference type="InterPro" id="IPR012674">
    <property type="entry name" value="Calycin"/>
</dbReference>
<dbReference type="Gene3D" id="2.40.128.20">
    <property type="match status" value="1"/>
</dbReference>
<evidence type="ECO:0000313" key="1">
    <source>
        <dbReference type="EMBL" id="MDW8800638.1"/>
    </source>
</evidence>
<dbReference type="RefSeq" id="WP_261670483.1">
    <property type="nucleotide sequence ID" value="NZ_JARUJP010000005.1"/>
</dbReference>
<protein>
    <submittedName>
        <fullName evidence="1">DUF1934 domain-containing protein</fullName>
    </submittedName>
</protein>
<dbReference type="EMBL" id="JARUJP010000005">
    <property type="protein sequence ID" value="MDW8800638.1"/>
    <property type="molecule type" value="Genomic_DNA"/>
</dbReference>
<dbReference type="Proteomes" id="UP001281656">
    <property type="component" value="Unassembled WGS sequence"/>
</dbReference>
<gene>
    <name evidence="1" type="ORF">P8V03_05645</name>
</gene>
<reference evidence="1 2" key="1">
    <citation type="submission" date="2023-04" db="EMBL/GenBank/DDBJ databases">
        <title>Clostridium tannerae sp. nov., isolated from the fecal material of an alpaca.</title>
        <authorList>
            <person name="Miller S."/>
            <person name="Hendry M."/>
            <person name="King J."/>
            <person name="Sankaranarayanan K."/>
            <person name="Lawson P.A."/>
        </authorList>
    </citation>
    <scope>NUCLEOTIDE SEQUENCE [LARGE SCALE GENOMIC DNA]</scope>
    <source>
        <strain evidence="1 2">A1-XYC3</strain>
    </source>
</reference>
<dbReference type="InterPro" id="IPR015231">
    <property type="entry name" value="DUF1934"/>
</dbReference>
<sequence length="138" mass="15049">MKKKAIVSVSSKVSGDDEAVEVVTPGDFYKKDNAYYAVYEETEVSGMEGTTTTLKIGENKLSLIRMGSTTAKMDFDKKSKSISMYNTPYGTIQLEIETNSLDININEEGGNVLINYNMAVGGNAPTNTVLTVNIKTQE</sequence>
<dbReference type="SUPFAM" id="SSF50814">
    <property type="entry name" value="Lipocalins"/>
    <property type="match status" value="1"/>
</dbReference>
<accession>A0ABU4JR64</accession>
<dbReference type="Pfam" id="PF09148">
    <property type="entry name" value="DUF1934"/>
    <property type="match status" value="1"/>
</dbReference>
<evidence type="ECO:0000313" key="2">
    <source>
        <dbReference type="Proteomes" id="UP001281656"/>
    </source>
</evidence>
<organism evidence="1 2">
    <name type="scientific">Clostridium tanneri</name>
    <dbReference type="NCBI Taxonomy" id="3037988"/>
    <lineage>
        <taxon>Bacteria</taxon>
        <taxon>Bacillati</taxon>
        <taxon>Bacillota</taxon>
        <taxon>Clostridia</taxon>
        <taxon>Eubacteriales</taxon>
        <taxon>Clostridiaceae</taxon>
        <taxon>Clostridium</taxon>
    </lineage>
</organism>